<evidence type="ECO:0000256" key="3">
    <source>
        <dbReference type="ARBA" id="ARBA00022679"/>
    </source>
</evidence>
<protein>
    <recommendedName>
        <fullName evidence="5 7">U-box domain-containing protein</fullName>
        <ecNumber evidence="5">2.3.2.27</ecNumber>
    </recommendedName>
    <alternativeName>
        <fullName evidence="5">RING-type E3 ubiquitin transferase PUB</fullName>
    </alternativeName>
</protein>
<comment type="catalytic activity">
    <reaction evidence="1 5">
        <text>S-ubiquitinyl-[E2 ubiquitin-conjugating enzyme]-L-cysteine + [acceptor protein]-L-lysine = [E2 ubiquitin-conjugating enzyme]-L-cysteine + N(6)-ubiquitinyl-[acceptor protein]-L-lysine.</text>
        <dbReference type="EC" id="2.3.2.27"/>
    </reaction>
</comment>
<proteinExistence type="predicted"/>
<comment type="caution">
    <text evidence="8">The sequence shown here is derived from an EMBL/GenBank/DDBJ whole genome shotgun (WGS) entry which is preliminary data.</text>
</comment>
<dbReference type="EMBL" id="JANAVB010013596">
    <property type="protein sequence ID" value="KAJ6835209.1"/>
    <property type="molecule type" value="Genomic_DNA"/>
</dbReference>
<dbReference type="Pfam" id="PF04564">
    <property type="entry name" value="U-box"/>
    <property type="match status" value="1"/>
</dbReference>
<feature type="domain" description="U-box" evidence="7">
    <location>
        <begin position="30"/>
        <end position="104"/>
    </location>
</feature>
<dbReference type="InterPro" id="IPR045210">
    <property type="entry name" value="RING-Ubox_PUB"/>
</dbReference>
<dbReference type="Gene3D" id="1.25.10.10">
    <property type="entry name" value="Leucine-rich Repeat Variant"/>
    <property type="match status" value="1"/>
</dbReference>
<name>A0AAX6H2G6_IRIPA</name>
<keyword evidence="3 5" id="KW-0808">Transferase</keyword>
<dbReference type="Gene3D" id="3.30.40.10">
    <property type="entry name" value="Zinc/RING finger domain, C3HC4 (zinc finger)"/>
    <property type="match status" value="1"/>
</dbReference>
<evidence type="ECO:0000259" key="7">
    <source>
        <dbReference type="PROSITE" id="PS51698"/>
    </source>
</evidence>
<accession>A0AAX6H2G6</accession>
<dbReference type="FunFam" id="3.30.40.10:FF:000442">
    <property type="entry name" value="RING-type E3 ubiquitin transferase"/>
    <property type="match status" value="1"/>
</dbReference>
<dbReference type="GO" id="GO:0016567">
    <property type="term" value="P:protein ubiquitination"/>
    <property type="evidence" value="ECO:0007669"/>
    <property type="project" value="UniProtKB-UniRule"/>
</dbReference>
<dbReference type="CDD" id="cd16664">
    <property type="entry name" value="RING-Ubox_PUB"/>
    <property type="match status" value="1"/>
</dbReference>
<feature type="compositionally biased region" description="Polar residues" evidence="6">
    <location>
        <begin position="10"/>
        <end position="19"/>
    </location>
</feature>
<evidence type="ECO:0000256" key="5">
    <source>
        <dbReference type="RuleBase" id="RU369093"/>
    </source>
</evidence>
<evidence type="ECO:0000256" key="2">
    <source>
        <dbReference type="ARBA" id="ARBA00004906"/>
    </source>
</evidence>
<evidence type="ECO:0000313" key="9">
    <source>
        <dbReference type="Proteomes" id="UP001140949"/>
    </source>
</evidence>
<dbReference type="PANTHER" id="PTHR22849:SF163">
    <property type="entry name" value="U-BOX DOMAIN-CONTAINING PROTEIN"/>
    <property type="match status" value="1"/>
</dbReference>
<dbReference type="InterPro" id="IPR003613">
    <property type="entry name" value="Ubox_domain"/>
</dbReference>
<dbReference type="GO" id="GO:0061630">
    <property type="term" value="F:ubiquitin protein ligase activity"/>
    <property type="evidence" value="ECO:0007669"/>
    <property type="project" value="UniProtKB-UniRule"/>
</dbReference>
<dbReference type="PANTHER" id="PTHR22849">
    <property type="entry name" value="WDSAM1 PROTEIN"/>
    <property type="match status" value="1"/>
</dbReference>
<dbReference type="SUPFAM" id="SSF57850">
    <property type="entry name" value="RING/U-box"/>
    <property type="match status" value="1"/>
</dbReference>
<dbReference type="SUPFAM" id="SSF48371">
    <property type="entry name" value="ARM repeat"/>
    <property type="match status" value="1"/>
</dbReference>
<dbReference type="Pfam" id="PF25598">
    <property type="entry name" value="ARM_PUB"/>
    <property type="match status" value="1"/>
</dbReference>
<evidence type="ECO:0000256" key="1">
    <source>
        <dbReference type="ARBA" id="ARBA00000900"/>
    </source>
</evidence>
<feature type="region of interest" description="Disordered" evidence="6">
    <location>
        <begin position="1"/>
        <end position="25"/>
    </location>
</feature>
<evidence type="ECO:0000256" key="6">
    <source>
        <dbReference type="SAM" id="MobiDB-lite"/>
    </source>
</evidence>
<evidence type="ECO:0000313" key="8">
    <source>
        <dbReference type="EMBL" id="KAJ6835209.1"/>
    </source>
</evidence>
<organism evidence="8 9">
    <name type="scientific">Iris pallida</name>
    <name type="common">Sweet iris</name>
    <dbReference type="NCBI Taxonomy" id="29817"/>
    <lineage>
        <taxon>Eukaryota</taxon>
        <taxon>Viridiplantae</taxon>
        <taxon>Streptophyta</taxon>
        <taxon>Embryophyta</taxon>
        <taxon>Tracheophyta</taxon>
        <taxon>Spermatophyta</taxon>
        <taxon>Magnoliopsida</taxon>
        <taxon>Liliopsida</taxon>
        <taxon>Asparagales</taxon>
        <taxon>Iridaceae</taxon>
        <taxon>Iridoideae</taxon>
        <taxon>Irideae</taxon>
        <taxon>Iris</taxon>
    </lineage>
</organism>
<dbReference type="InterPro" id="IPR013083">
    <property type="entry name" value="Znf_RING/FYVE/PHD"/>
</dbReference>
<comment type="function">
    <text evidence="5">Functions as an E3 ubiquitin ligase.</text>
</comment>
<keyword evidence="9" id="KW-1185">Reference proteome</keyword>
<comment type="pathway">
    <text evidence="2 5">Protein modification; protein ubiquitination.</text>
</comment>
<dbReference type="EC" id="2.3.2.27" evidence="5"/>
<dbReference type="AlphaFoldDB" id="A0AAX6H2G6"/>
<dbReference type="InterPro" id="IPR011989">
    <property type="entry name" value="ARM-like"/>
</dbReference>
<dbReference type="SMART" id="SM00504">
    <property type="entry name" value="Ubox"/>
    <property type="match status" value="1"/>
</dbReference>
<gene>
    <name evidence="8" type="ORF">M6B38_122810</name>
</gene>
<dbReference type="InterPro" id="IPR045185">
    <property type="entry name" value="PUB22/23/24-like"/>
</dbReference>
<reference evidence="8" key="2">
    <citation type="submission" date="2023-04" db="EMBL/GenBank/DDBJ databases">
        <authorList>
            <person name="Bruccoleri R.E."/>
            <person name="Oakeley E.J."/>
            <person name="Faust A.-M."/>
            <person name="Dessus-Babus S."/>
            <person name="Altorfer M."/>
            <person name="Burckhardt D."/>
            <person name="Oertli M."/>
            <person name="Naumann U."/>
            <person name="Petersen F."/>
            <person name="Wong J."/>
        </authorList>
    </citation>
    <scope>NUCLEOTIDE SEQUENCE</scope>
    <source>
        <strain evidence="8">GSM-AAB239-AS_SAM_17_03QT</strain>
        <tissue evidence="8">Leaf</tissue>
    </source>
</reference>
<dbReference type="InterPro" id="IPR058678">
    <property type="entry name" value="ARM_PUB"/>
</dbReference>
<dbReference type="Proteomes" id="UP001140949">
    <property type="component" value="Unassembled WGS sequence"/>
</dbReference>
<dbReference type="PROSITE" id="PS51698">
    <property type="entry name" value="U_BOX"/>
    <property type="match status" value="1"/>
</dbReference>
<keyword evidence="4 5" id="KW-0833">Ubl conjugation pathway</keyword>
<evidence type="ECO:0000256" key="4">
    <source>
        <dbReference type="ARBA" id="ARBA00022786"/>
    </source>
</evidence>
<dbReference type="InterPro" id="IPR016024">
    <property type="entry name" value="ARM-type_fold"/>
</dbReference>
<reference evidence="8" key="1">
    <citation type="journal article" date="2023" name="GigaByte">
        <title>Genome assembly of the bearded iris, Iris pallida Lam.</title>
        <authorList>
            <person name="Bruccoleri R.E."/>
            <person name="Oakeley E.J."/>
            <person name="Faust A.M.E."/>
            <person name="Altorfer M."/>
            <person name="Dessus-Babus S."/>
            <person name="Burckhardt D."/>
            <person name="Oertli M."/>
            <person name="Naumann U."/>
            <person name="Petersen F."/>
            <person name="Wong J."/>
        </authorList>
    </citation>
    <scope>NUCLEOTIDE SEQUENCE</scope>
    <source>
        <strain evidence="8">GSM-AAB239-AS_SAM_17_03QT</strain>
    </source>
</reference>
<sequence>MGMGRKQENQDTITTTKAPNNNNNKLSIKVPPSFFRCPISLDVMKSPVSLCTGVTYDRSSIQRWLDSGNNTCPATMQPLPSTDLTPNLTLHRLINLWGWGGAQQPQQSQPLPSKVILEDIRSSPDPIPALNSLLDIISSTGDCDGDDFDNSTLIGPGGAAALLALKLGDQTNPDLRNLRVAESLVAIISKILTQEEPCRQPMLSALAADLGATVSSLISVLKDGGSSFRSRRDAAAVLGAVVGSVDRESKARLAERPDLVPELVRLASREPLDRAAVEAALSCLVGLSGARRGARLRMVRMGIVPLATRVLTAAEKAVGPAAAEKALKLLEVASGCSDGREEICELGERCIGAVLGRMMKAGKEGRESAVAVLWSVCHLFRDRRAQEAVAASNGGLTKILLLMQSDCSAAVRQMTGDLLKIFRVNSKSCLSGYDTKTTHIMPF</sequence>